<evidence type="ECO:0000313" key="2">
    <source>
        <dbReference type="Proteomes" id="UP001595925"/>
    </source>
</evidence>
<gene>
    <name evidence="1" type="ORF">ACFPFO_19060</name>
</gene>
<dbReference type="AlphaFoldDB" id="A0ABD5QJG5"/>
<evidence type="ECO:0000313" key="1">
    <source>
        <dbReference type="EMBL" id="MFC4989821.1"/>
    </source>
</evidence>
<comment type="caution">
    <text evidence="1">The sequence shown here is derived from an EMBL/GenBank/DDBJ whole genome shotgun (WGS) entry which is preliminary data.</text>
</comment>
<dbReference type="EMBL" id="JBHSJG010000055">
    <property type="protein sequence ID" value="MFC4989821.1"/>
    <property type="molecule type" value="Genomic_DNA"/>
</dbReference>
<sequence length="93" mass="9765">MAGRTVAQGASTGVAIGPVHGDLPFHIGHWSAESPLSAISDVVRSTRGRLDISVSMQASTGVVDRDGMFPEPLGEIQHVSRRTLAQCVENGDI</sequence>
<keyword evidence="2" id="KW-1185">Reference proteome</keyword>
<dbReference type="Proteomes" id="UP001595925">
    <property type="component" value="Unassembled WGS sequence"/>
</dbReference>
<organism evidence="1 2">
    <name type="scientific">Saliphagus infecundisoli</name>
    <dbReference type="NCBI Taxonomy" id="1849069"/>
    <lineage>
        <taxon>Archaea</taxon>
        <taxon>Methanobacteriati</taxon>
        <taxon>Methanobacteriota</taxon>
        <taxon>Stenosarchaea group</taxon>
        <taxon>Halobacteria</taxon>
        <taxon>Halobacteriales</taxon>
        <taxon>Natrialbaceae</taxon>
        <taxon>Saliphagus</taxon>
    </lineage>
</organism>
<proteinExistence type="predicted"/>
<accession>A0ABD5QJG5</accession>
<name>A0ABD5QJG5_9EURY</name>
<protein>
    <submittedName>
        <fullName evidence="1">Uncharacterized protein</fullName>
    </submittedName>
</protein>
<reference evidence="1 2" key="1">
    <citation type="journal article" date="2019" name="Int. J. Syst. Evol. Microbiol.">
        <title>The Global Catalogue of Microorganisms (GCM) 10K type strain sequencing project: providing services to taxonomists for standard genome sequencing and annotation.</title>
        <authorList>
            <consortium name="The Broad Institute Genomics Platform"/>
            <consortium name="The Broad Institute Genome Sequencing Center for Infectious Disease"/>
            <person name="Wu L."/>
            <person name="Ma J."/>
        </authorList>
    </citation>
    <scope>NUCLEOTIDE SEQUENCE [LARGE SCALE GENOMIC DNA]</scope>
    <source>
        <strain evidence="1 2">CGMCC 1.15824</strain>
    </source>
</reference>
<dbReference type="RefSeq" id="WP_224828630.1">
    <property type="nucleotide sequence ID" value="NZ_JAIVEF010000008.1"/>
</dbReference>